<evidence type="ECO:0000256" key="3">
    <source>
        <dbReference type="ARBA" id="ARBA00022448"/>
    </source>
</evidence>
<evidence type="ECO:0000256" key="10">
    <source>
        <dbReference type="ARBA" id="ARBA00023136"/>
    </source>
</evidence>
<feature type="compositionally biased region" description="Pro residues" evidence="11">
    <location>
        <begin position="163"/>
        <end position="175"/>
    </location>
</feature>
<evidence type="ECO:0000256" key="6">
    <source>
        <dbReference type="ARBA" id="ARBA00022927"/>
    </source>
</evidence>
<comment type="caution">
    <text evidence="12">The sequence shown here is derived from an EMBL/GenBank/DDBJ whole genome shotgun (WGS) entry which is preliminary data.</text>
</comment>
<feature type="region of interest" description="Disordered" evidence="11">
    <location>
        <begin position="157"/>
        <end position="212"/>
    </location>
</feature>
<name>A0AAE0KTI3_9CHLO</name>
<dbReference type="EMBL" id="LGRX02018348">
    <property type="protein sequence ID" value="KAK3259955.1"/>
    <property type="molecule type" value="Genomic_DNA"/>
</dbReference>
<evidence type="ECO:0000313" key="12">
    <source>
        <dbReference type="EMBL" id="KAK3259955.1"/>
    </source>
</evidence>
<comment type="subcellular location">
    <subcellularLocation>
        <location evidence="1">Mitochondrion inner membrane</location>
        <topology evidence="1">Multi-pass membrane protein</topology>
    </subcellularLocation>
</comment>
<evidence type="ECO:0000256" key="11">
    <source>
        <dbReference type="SAM" id="MobiDB-lite"/>
    </source>
</evidence>
<evidence type="ECO:0000256" key="5">
    <source>
        <dbReference type="ARBA" id="ARBA00022792"/>
    </source>
</evidence>
<keyword evidence="5" id="KW-0999">Mitochondrion inner membrane</keyword>
<protein>
    <submittedName>
        <fullName evidence="12">Uncharacterized protein</fullName>
    </submittedName>
</protein>
<keyword evidence="7" id="KW-1133">Transmembrane helix</keyword>
<keyword evidence="6" id="KW-0653">Protein transport</keyword>
<evidence type="ECO:0000256" key="8">
    <source>
        <dbReference type="ARBA" id="ARBA00023010"/>
    </source>
</evidence>
<keyword evidence="3" id="KW-0813">Transport</keyword>
<evidence type="ECO:0000256" key="1">
    <source>
        <dbReference type="ARBA" id="ARBA00004448"/>
    </source>
</evidence>
<gene>
    <name evidence="12" type="ORF">CYMTET_31069</name>
</gene>
<evidence type="ECO:0000256" key="9">
    <source>
        <dbReference type="ARBA" id="ARBA00023128"/>
    </source>
</evidence>
<keyword evidence="8" id="KW-0811">Translocation</keyword>
<dbReference type="PANTHER" id="PTHR10485:SF0">
    <property type="entry name" value="AT05822P-RELATED"/>
    <property type="match status" value="1"/>
</dbReference>
<evidence type="ECO:0000313" key="13">
    <source>
        <dbReference type="Proteomes" id="UP001190700"/>
    </source>
</evidence>
<accession>A0AAE0KTI3</accession>
<dbReference type="PANTHER" id="PTHR10485">
    <property type="entry name" value="MITOCHONDRIAL IMPORT INNER MEMBRANE TRANSLOCASE SUBUNIT TIM-17"/>
    <property type="match status" value="1"/>
</dbReference>
<reference evidence="12 13" key="1">
    <citation type="journal article" date="2015" name="Genome Biol. Evol.">
        <title>Comparative Genomics of a Bacterivorous Green Alga Reveals Evolutionary Causalities and Consequences of Phago-Mixotrophic Mode of Nutrition.</title>
        <authorList>
            <person name="Burns J.A."/>
            <person name="Paasch A."/>
            <person name="Narechania A."/>
            <person name="Kim E."/>
        </authorList>
    </citation>
    <scope>NUCLEOTIDE SEQUENCE [LARGE SCALE GENOMIC DNA]</scope>
    <source>
        <strain evidence="12 13">PLY_AMNH</strain>
    </source>
</reference>
<organism evidence="12 13">
    <name type="scientific">Cymbomonas tetramitiformis</name>
    <dbReference type="NCBI Taxonomy" id="36881"/>
    <lineage>
        <taxon>Eukaryota</taxon>
        <taxon>Viridiplantae</taxon>
        <taxon>Chlorophyta</taxon>
        <taxon>Pyramimonadophyceae</taxon>
        <taxon>Pyramimonadales</taxon>
        <taxon>Pyramimonadaceae</taxon>
        <taxon>Cymbomonas</taxon>
    </lineage>
</organism>
<evidence type="ECO:0000256" key="2">
    <source>
        <dbReference type="ARBA" id="ARBA00008444"/>
    </source>
</evidence>
<comment type="similarity">
    <text evidence="2">Belongs to the Tim17/Tim22/Tim23 family.</text>
</comment>
<proteinExistence type="inferred from homology"/>
<sequence>MSQPPDNGRDPCPHRIIDDVGGAFGMGAVGGGLWNLVRGSMNSYKGARIAGGLEAVRREAPRLGGSFAVWGGLFSAFDCSLVAIRKKEDPWNSIASGFLTGGVLQIRHGPASALRHAMMGGVILGMIEGMGIMLTRMVAPAPPMDPNEAQMMAQMQNQMGPGAPDPSAPGTPPQAPESSWSSFFGGGKDEPTEDSFSAPPIPKELGGDAKFS</sequence>
<dbReference type="GO" id="GO:0008320">
    <property type="term" value="F:protein transmembrane transporter activity"/>
    <property type="evidence" value="ECO:0007669"/>
    <property type="project" value="TreeGrafter"/>
</dbReference>
<evidence type="ECO:0000256" key="4">
    <source>
        <dbReference type="ARBA" id="ARBA00022692"/>
    </source>
</evidence>
<keyword evidence="10" id="KW-0472">Membrane</keyword>
<dbReference type="GO" id="GO:0005744">
    <property type="term" value="C:TIM23 mitochondrial import inner membrane translocase complex"/>
    <property type="evidence" value="ECO:0007669"/>
    <property type="project" value="TreeGrafter"/>
</dbReference>
<dbReference type="Pfam" id="PF02466">
    <property type="entry name" value="Tim17"/>
    <property type="match status" value="1"/>
</dbReference>
<dbReference type="Proteomes" id="UP001190700">
    <property type="component" value="Unassembled WGS sequence"/>
</dbReference>
<dbReference type="GO" id="GO:0030150">
    <property type="term" value="P:protein import into mitochondrial matrix"/>
    <property type="evidence" value="ECO:0007669"/>
    <property type="project" value="TreeGrafter"/>
</dbReference>
<evidence type="ECO:0000256" key="7">
    <source>
        <dbReference type="ARBA" id="ARBA00022989"/>
    </source>
</evidence>
<keyword evidence="13" id="KW-1185">Reference proteome</keyword>
<keyword evidence="9" id="KW-0496">Mitochondrion</keyword>
<dbReference type="AlphaFoldDB" id="A0AAE0KTI3"/>
<keyword evidence="4" id="KW-0812">Transmembrane</keyword>